<dbReference type="PANTHER" id="PTHR42646:SF2">
    <property type="entry name" value="5'-3' EXONUCLEASE FAMILY PROTEIN"/>
    <property type="match status" value="1"/>
</dbReference>
<dbReference type="Pfam" id="PF02739">
    <property type="entry name" value="5_3_exonuc_N"/>
    <property type="match status" value="1"/>
</dbReference>
<dbReference type="GO" id="GO:0008409">
    <property type="term" value="F:5'-3' exonuclease activity"/>
    <property type="evidence" value="ECO:0007669"/>
    <property type="project" value="InterPro"/>
</dbReference>
<dbReference type="SMART" id="SM00279">
    <property type="entry name" value="HhH2"/>
    <property type="match status" value="1"/>
</dbReference>
<dbReference type="OrthoDB" id="9806424at2"/>
<dbReference type="GO" id="GO:0003677">
    <property type="term" value="F:DNA binding"/>
    <property type="evidence" value="ECO:0007669"/>
    <property type="project" value="UniProtKB-KW"/>
</dbReference>
<keyword evidence="2" id="KW-0378">Hydrolase</keyword>
<keyword evidence="5" id="KW-0269">Exonuclease</keyword>
<sequence>MRLHLVDGTYELFRAHFSPRPGVQSPDGRDVKATVGLAASLLALLHDEHEAVSHVAVAFDNPIHSFRNELFAGYKSDEGVPPELLAQFDAAEEAVRALGLTVWSMKELEADDALGTAAARWAGQVEQVRLLTPDKDLGQCVRGQRVVQVDRKQHKEMDEAAVRARLGVAPASVPDLLALVGDAADGIPGLPGFGEKGASLLLGEYGHLERIPEDAATWTVRPRGAEKLAATLRAHREEALLYRRLATVVTDAPLRESLEDLAWAGVPRERYLAWCDAMGLTTLRSRPQRWAP</sequence>
<dbReference type="InterPro" id="IPR036279">
    <property type="entry name" value="5-3_exonuclease_C_sf"/>
</dbReference>
<dbReference type="AlphaFoldDB" id="S9NVY1"/>
<evidence type="ECO:0000256" key="3">
    <source>
        <dbReference type="ARBA" id="ARBA00023125"/>
    </source>
</evidence>
<dbReference type="InterPro" id="IPR020046">
    <property type="entry name" value="5-3_exonucl_a-hlix_arch_N"/>
</dbReference>
<dbReference type="InterPro" id="IPR008918">
    <property type="entry name" value="HhH2"/>
</dbReference>
<evidence type="ECO:0000313" key="5">
    <source>
        <dbReference type="EMBL" id="EPX55071.1"/>
    </source>
</evidence>
<dbReference type="Gene3D" id="1.10.150.20">
    <property type="entry name" value="5' to 3' exonuclease, C-terminal subdomain"/>
    <property type="match status" value="1"/>
</dbReference>
<protein>
    <submittedName>
        <fullName evidence="5">DNA polymerase I 5'-3' exonuclease domain protein</fullName>
    </submittedName>
</protein>
<keyword evidence="1" id="KW-0540">Nuclease</keyword>
<dbReference type="eggNOG" id="COG0258">
    <property type="taxonomic scope" value="Bacteria"/>
</dbReference>
<accession>S9NVY1</accession>
<dbReference type="RefSeq" id="WP_002623799.1">
    <property type="nucleotide sequence ID" value="NZ_ANAH02000074.1"/>
</dbReference>
<evidence type="ECO:0000256" key="2">
    <source>
        <dbReference type="ARBA" id="ARBA00022801"/>
    </source>
</evidence>
<dbReference type="Proteomes" id="UP000011682">
    <property type="component" value="Unassembled WGS sequence"/>
</dbReference>
<evidence type="ECO:0000313" key="6">
    <source>
        <dbReference type="Proteomes" id="UP000011682"/>
    </source>
</evidence>
<dbReference type="SMART" id="SM00475">
    <property type="entry name" value="53EXOc"/>
    <property type="match status" value="1"/>
</dbReference>
<dbReference type="GO" id="GO:0033567">
    <property type="term" value="P:DNA replication, Okazaki fragment processing"/>
    <property type="evidence" value="ECO:0007669"/>
    <property type="project" value="InterPro"/>
</dbReference>
<dbReference type="SUPFAM" id="SSF47807">
    <property type="entry name" value="5' to 3' exonuclease, C-terminal subdomain"/>
    <property type="match status" value="1"/>
</dbReference>
<dbReference type="InterPro" id="IPR038969">
    <property type="entry name" value="FEN"/>
</dbReference>
<dbReference type="SUPFAM" id="SSF88723">
    <property type="entry name" value="PIN domain-like"/>
    <property type="match status" value="1"/>
</dbReference>
<dbReference type="CDD" id="cd09859">
    <property type="entry name" value="PIN_53EXO"/>
    <property type="match status" value="1"/>
</dbReference>
<name>S9NVY1_CYSF2</name>
<gene>
    <name evidence="5" type="ORF">D187_009577</name>
</gene>
<evidence type="ECO:0000256" key="1">
    <source>
        <dbReference type="ARBA" id="ARBA00022722"/>
    </source>
</evidence>
<organism evidence="5 6">
    <name type="scientific">Cystobacter fuscus (strain ATCC 25194 / DSM 2262 / NBRC 100088 / M29)</name>
    <dbReference type="NCBI Taxonomy" id="1242864"/>
    <lineage>
        <taxon>Bacteria</taxon>
        <taxon>Pseudomonadati</taxon>
        <taxon>Myxococcota</taxon>
        <taxon>Myxococcia</taxon>
        <taxon>Myxococcales</taxon>
        <taxon>Cystobacterineae</taxon>
        <taxon>Archangiaceae</taxon>
        <taxon>Cystobacter</taxon>
    </lineage>
</organism>
<dbReference type="PANTHER" id="PTHR42646">
    <property type="entry name" value="FLAP ENDONUCLEASE XNI"/>
    <property type="match status" value="1"/>
</dbReference>
<dbReference type="InterPro" id="IPR002421">
    <property type="entry name" value="5-3_exonuclease"/>
</dbReference>
<dbReference type="CDD" id="cd09898">
    <property type="entry name" value="H3TH_53EXO"/>
    <property type="match status" value="1"/>
</dbReference>
<dbReference type="Gene3D" id="3.40.50.1010">
    <property type="entry name" value="5'-nuclease"/>
    <property type="match status" value="1"/>
</dbReference>
<reference evidence="5" key="1">
    <citation type="submission" date="2013-05" db="EMBL/GenBank/DDBJ databases">
        <title>Genome assembly of Cystobacter fuscus DSM 2262.</title>
        <authorList>
            <person name="Sharma G."/>
            <person name="Khatri I."/>
            <person name="Kaur C."/>
            <person name="Mayilraj S."/>
            <person name="Subramanian S."/>
        </authorList>
    </citation>
    <scope>NUCLEOTIDE SEQUENCE [LARGE SCALE GENOMIC DNA]</scope>
    <source>
        <strain evidence="5">DSM 2262</strain>
    </source>
</reference>
<dbReference type="GO" id="GO:0017108">
    <property type="term" value="F:5'-flap endonuclease activity"/>
    <property type="evidence" value="ECO:0007669"/>
    <property type="project" value="InterPro"/>
</dbReference>
<proteinExistence type="predicted"/>
<keyword evidence="6" id="KW-1185">Reference proteome</keyword>
<dbReference type="InterPro" id="IPR020045">
    <property type="entry name" value="DNA_polI_H3TH"/>
</dbReference>
<dbReference type="InterPro" id="IPR029060">
    <property type="entry name" value="PIN-like_dom_sf"/>
</dbReference>
<keyword evidence="3" id="KW-0238">DNA-binding</keyword>
<comment type="caution">
    <text evidence="5">The sequence shown here is derived from an EMBL/GenBank/DDBJ whole genome shotgun (WGS) entry which is preliminary data.</text>
</comment>
<dbReference type="Pfam" id="PF01367">
    <property type="entry name" value="5_3_exonuc"/>
    <property type="match status" value="1"/>
</dbReference>
<feature type="domain" description="5'-3' exonuclease" evidence="4">
    <location>
        <begin position="1"/>
        <end position="264"/>
    </location>
</feature>
<evidence type="ECO:0000259" key="4">
    <source>
        <dbReference type="SMART" id="SM00475"/>
    </source>
</evidence>
<dbReference type="EMBL" id="ANAH02000074">
    <property type="protein sequence ID" value="EPX55071.1"/>
    <property type="molecule type" value="Genomic_DNA"/>
</dbReference>